<proteinExistence type="inferred from homology"/>
<evidence type="ECO:0000313" key="10">
    <source>
        <dbReference type="Proteomes" id="UP000271469"/>
    </source>
</evidence>
<evidence type="ECO:0000256" key="1">
    <source>
        <dbReference type="ARBA" id="ARBA00004141"/>
    </source>
</evidence>
<keyword evidence="4 7" id="KW-0812">Transmembrane</keyword>
<feature type="domain" description="Bacterial sugar transferase" evidence="8">
    <location>
        <begin position="275"/>
        <end position="457"/>
    </location>
</feature>
<feature type="transmembrane region" description="Helical" evidence="7">
    <location>
        <begin position="82"/>
        <end position="104"/>
    </location>
</feature>
<keyword evidence="3 9" id="KW-0808">Transferase</keyword>
<keyword evidence="10" id="KW-1185">Reference proteome</keyword>
<keyword evidence="5 7" id="KW-1133">Transmembrane helix</keyword>
<evidence type="ECO:0000256" key="3">
    <source>
        <dbReference type="ARBA" id="ARBA00022679"/>
    </source>
</evidence>
<dbReference type="Pfam" id="PF13727">
    <property type="entry name" value="CoA_binding_3"/>
    <property type="match status" value="1"/>
</dbReference>
<dbReference type="EC" id="2.7.8.31" evidence="9"/>
<feature type="transmembrane region" description="Helical" evidence="7">
    <location>
        <begin position="277"/>
        <end position="303"/>
    </location>
</feature>
<dbReference type="EMBL" id="CP033972">
    <property type="protein sequence ID" value="AZG48130.1"/>
    <property type="molecule type" value="Genomic_DNA"/>
</dbReference>
<dbReference type="Gene3D" id="3.40.50.720">
    <property type="entry name" value="NAD(P)-binding Rossmann-like Domain"/>
    <property type="match status" value="1"/>
</dbReference>
<dbReference type="NCBIfam" id="TIGR03025">
    <property type="entry name" value="EPS_sugtrans"/>
    <property type="match status" value="1"/>
</dbReference>
<comment type="subcellular location">
    <subcellularLocation>
        <location evidence="1">Membrane</location>
        <topology evidence="1">Multi-pass membrane protein</topology>
    </subcellularLocation>
</comment>
<accession>A0A3G8JVD5</accession>
<evidence type="ECO:0000256" key="2">
    <source>
        <dbReference type="ARBA" id="ARBA00006464"/>
    </source>
</evidence>
<dbReference type="GO" id="GO:0016020">
    <property type="term" value="C:membrane"/>
    <property type="evidence" value="ECO:0007669"/>
    <property type="project" value="UniProtKB-SubCell"/>
</dbReference>
<gene>
    <name evidence="9" type="primary">wcaJ_2</name>
    <name evidence="9" type="ORF">D7316_04743</name>
</gene>
<dbReference type="AlphaFoldDB" id="A0A3G8JVD5"/>
<dbReference type="Proteomes" id="UP000271469">
    <property type="component" value="Chromosome"/>
</dbReference>
<dbReference type="InterPro" id="IPR003362">
    <property type="entry name" value="Bact_transf"/>
</dbReference>
<evidence type="ECO:0000259" key="8">
    <source>
        <dbReference type="Pfam" id="PF02397"/>
    </source>
</evidence>
<dbReference type="RefSeq" id="WP_124710391.1">
    <property type="nucleotide sequence ID" value="NZ_CP033972.1"/>
</dbReference>
<dbReference type="PANTHER" id="PTHR30576:SF0">
    <property type="entry name" value="UNDECAPRENYL-PHOSPHATE N-ACETYLGALACTOSAMINYL 1-PHOSPHATE TRANSFERASE-RELATED"/>
    <property type="match status" value="1"/>
</dbReference>
<feature type="transmembrane region" description="Helical" evidence="7">
    <location>
        <begin position="110"/>
        <end position="130"/>
    </location>
</feature>
<evidence type="ECO:0000256" key="7">
    <source>
        <dbReference type="SAM" id="Phobius"/>
    </source>
</evidence>
<evidence type="ECO:0000256" key="6">
    <source>
        <dbReference type="ARBA" id="ARBA00023136"/>
    </source>
</evidence>
<feature type="transmembrane region" description="Helical" evidence="7">
    <location>
        <begin position="51"/>
        <end position="70"/>
    </location>
</feature>
<dbReference type="PANTHER" id="PTHR30576">
    <property type="entry name" value="COLANIC BIOSYNTHESIS UDP-GLUCOSE LIPID CARRIER TRANSFERASE"/>
    <property type="match status" value="1"/>
</dbReference>
<dbReference type="GO" id="GO:0089702">
    <property type="term" value="F:undecaprenyl-phosphate glucose phosphotransferase activity"/>
    <property type="evidence" value="ECO:0007669"/>
    <property type="project" value="UniProtKB-EC"/>
</dbReference>
<keyword evidence="6 7" id="KW-0472">Membrane</keyword>
<sequence length="462" mass="51207">MVSTPVRRGGRRWAPVVARNRTDVILVGLDAVVLVLIAVLANGDEGTRGRLIGIAGVVVTLVALDMAGLYRARLTLSALDDLPRLAGWSVITSGVLFTVARPGVHITRAAVYAGLVFLALFAVRLMYFAFARHRRRTSSKYRMPTAVLGGGLVAVELIESTRSRPELGLDIVLAVSDDPMPELSGAGVPIEGNIAEIRSKVKAHGISTLLVAFSSTPDSRLVAPLRECDELDCEIFIVPRLFEFVSLTGDMDRIHTIPLVRMRRDALRTWYWKVKRVFDVTVVSISLILLSPVLATVAAAVYLSDPSAPIIFRQQRIGRGGRLFDVLKFRSMRPVPEQASDHEWQPSAEDRIGTLGRFIRKTSLDELPQLWNVLRGDMSIVGPRPERPHFVEQFEHSIPAYRDRHRVEVGLTGWAAIHGLRGDTSITDRALYDNFYIENWSVWLDIKIIIRTLGAVLRGTGS</sequence>
<comment type="similarity">
    <text evidence="2">Belongs to the bacterial sugar transferase family.</text>
</comment>
<feature type="transmembrane region" description="Helical" evidence="7">
    <location>
        <begin position="21"/>
        <end position="39"/>
    </location>
</feature>
<evidence type="ECO:0000256" key="5">
    <source>
        <dbReference type="ARBA" id="ARBA00022989"/>
    </source>
</evidence>
<protein>
    <submittedName>
        <fullName evidence="9">UDP-glucose:undecaprenyl-phosphate glucose-1-phosphate transferase</fullName>
        <ecNumber evidence="9">2.7.8.31</ecNumber>
    </submittedName>
</protein>
<organism evidence="9 10">
    <name type="scientific">Gordonia insulae</name>
    <dbReference type="NCBI Taxonomy" id="2420509"/>
    <lineage>
        <taxon>Bacteria</taxon>
        <taxon>Bacillati</taxon>
        <taxon>Actinomycetota</taxon>
        <taxon>Actinomycetes</taxon>
        <taxon>Mycobacteriales</taxon>
        <taxon>Gordoniaceae</taxon>
        <taxon>Gordonia</taxon>
    </lineage>
</organism>
<name>A0A3G8JVD5_9ACTN</name>
<dbReference type="KEGG" id="gom:D7316_04743"/>
<evidence type="ECO:0000313" key="9">
    <source>
        <dbReference type="EMBL" id="AZG48130.1"/>
    </source>
</evidence>
<evidence type="ECO:0000256" key="4">
    <source>
        <dbReference type="ARBA" id="ARBA00022692"/>
    </source>
</evidence>
<dbReference type="OrthoDB" id="9808602at2"/>
<dbReference type="InterPro" id="IPR017475">
    <property type="entry name" value="EPS_sugar_tfrase"/>
</dbReference>
<dbReference type="Pfam" id="PF02397">
    <property type="entry name" value="Bac_transf"/>
    <property type="match status" value="1"/>
</dbReference>
<reference evidence="9 10" key="1">
    <citation type="submission" date="2018-11" db="EMBL/GenBank/DDBJ databases">
        <title>Gordonia insulae sp. nov., isolated from an island soil.</title>
        <authorList>
            <person name="Kim Y.S."/>
            <person name="Kim S.B."/>
        </authorList>
    </citation>
    <scope>NUCLEOTIDE SEQUENCE [LARGE SCALE GENOMIC DNA]</scope>
    <source>
        <strain evidence="9 10">MMS17-SY073</strain>
    </source>
</reference>